<dbReference type="GO" id="GO:0008408">
    <property type="term" value="F:3'-5' exonuclease activity"/>
    <property type="evidence" value="ECO:0007669"/>
    <property type="project" value="InterPro"/>
</dbReference>
<dbReference type="NCBIfam" id="TIGR00663">
    <property type="entry name" value="dnan"/>
    <property type="match status" value="1"/>
</dbReference>
<evidence type="ECO:0000256" key="4">
    <source>
        <dbReference type="ARBA" id="ARBA00022490"/>
    </source>
</evidence>
<keyword evidence="7 10" id="KW-0235">DNA replication</keyword>
<evidence type="ECO:0000256" key="7">
    <source>
        <dbReference type="ARBA" id="ARBA00022705"/>
    </source>
</evidence>
<proteinExistence type="inferred from homology"/>
<dbReference type="Pfam" id="PF00712">
    <property type="entry name" value="DNA_pol3_beta"/>
    <property type="match status" value="1"/>
</dbReference>
<feature type="domain" description="DNA polymerase III beta sliding clamp central" evidence="12">
    <location>
        <begin position="137"/>
        <end position="251"/>
    </location>
</feature>
<evidence type="ECO:0000256" key="3">
    <source>
        <dbReference type="ARBA" id="ARBA00021035"/>
    </source>
</evidence>
<dbReference type="Gene3D" id="3.10.150.10">
    <property type="entry name" value="DNA Polymerase III, subunit A, domain 2"/>
    <property type="match status" value="1"/>
</dbReference>
<accession>A0A2N3ICI9</accession>
<keyword evidence="9" id="KW-0238">DNA-binding</keyword>
<organism evidence="14 15">
    <name type="scientific">Raineya orbicola</name>
    <dbReference type="NCBI Taxonomy" id="2016530"/>
    <lineage>
        <taxon>Bacteria</taxon>
        <taxon>Pseudomonadati</taxon>
        <taxon>Bacteroidota</taxon>
        <taxon>Cytophagia</taxon>
        <taxon>Cytophagales</taxon>
        <taxon>Raineyaceae</taxon>
        <taxon>Raineya</taxon>
    </lineage>
</organism>
<comment type="subunit">
    <text evidence="10">Forms a ring-shaped head-to-tail homodimer around DNA.</text>
</comment>
<sequence length="382" mass="42579">MIAKQETNMKFTISVSALQKQLAIINGVISNNPIVPILENFLFELKEGTLTITASDLQTTMITRLPVAAGADINVAIPAKILTDTLKSLPDQPVTFEIDNETFVVEIHSENGRYKLAGENADDFPRVPNAETNFKMQLPAKILASAITGTLFATSTDELRPAMNGVFFDLREDASNFVSTDGNRLIRYRRTDLKNSQKLGVIIPKKALNLMKSALPNDETPVSIAFNKSNAFFRFADTQVICRLIDERFPDYENAIPANNPNHLTVSRTELLASLKRIVIYANRNTHLVRFKISSDNLFISAEDLDFSNEANENLTCNYEGEEMEIGFNAKFLIEMLSSLESKEVVFELSSPNRAGIILPTEKQEGEDVLMLLMPLMLSSYA</sequence>
<evidence type="ECO:0000256" key="6">
    <source>
        <dbReference type="ARBA" id="ARBA00022695"/>
    </source>
</evidence>
<evidence type="ECO:0000259" key="13">
    <source>
        <dbReference type="Pfam" id="PF02768"/>
    </source>
</evidence>
<evidence type="ECO:0000313" key="15">
    <source>
        <dbReference type="Proteomes" id="UP000233387"/>
    </source>
</evidence>
<keyword evidence="4 10" id="KW-0963">Cytoplasm</keyword>
<evidence type="ECO:0000259" key="12">
    <source>
        <dbReference type="Pfam" id="PF02767"/>
    </source>
</evidence>
<keyword evidence="15" id="KW-1185">Reference proteome</keyword>
<reference evidence="14 15" key="1">
    <citation type="submission" date="2017-06" db="EMBL/GenBank/DDBJ databases">
        <title>Raineya orbicola gen. nov., sp. nov. a slightly thermophilic bacterium of the phylum Bacteroidetes and the description of Raineyaceae fam. nov.</title>
        <authorList>
            <person name="Albuquerque L."/>
            <person name="Polonia A.R.M."/>
            <person name="Barroso C."/>
            <person name="Froufe H.J.C."/>
            <person name="Lage O."/>
            <person name="Lobo-Da-Cunha A."/>
            <person name="Egas C."/>
            <person name="Da Costa M.S."/>
        </authorList>
    </citation>
    <scope>NUCLEOTIDE SEQUENCE [LARGE SCALE GENOMIC DNA]</scope>
    <source>
        <strain evidence="14 15">SPSPC-11</strain>
    </source>
</reference>
<feature type="domain" description="DNA polymerase III beta sliding clamp C-terminal" evidence="13">
    <location>
        <begin position="255"/>
        <end position="371"/>
    </location>
</feature>
<comment type="similarity">
    <text evidence="2 10">Belongs to the beta sliding clamp family.</text>
</comment>
<dbReference type="SMART" id="SM00480">
    <property type="entry name" value="POL3Bc"/>
    <property type="match status" value="1"/>
</dbReference>
<dbReference type="EMBL" id="NKXO01000028">
    <property type="protein sequence ID" value="PKQ68017.1"/>
    <property type="molecule type" value="Genomic_DNA"/>
</dbReference>
<comment type="function">
    <text evidence="10">Confers DNA tethering and processivity to DNA polymerases and other proteins. Acts as a clamp, forming a ring around DNA (a reaction catalyzed by the clamp-loading complex) which diffuses in an ATP-independent manner freely and bidirectionally along dsDNA. Initially characterized for its ability to contact the catalytic subunit of DNA polymerase III (Pol III), a complex, multichain enzyme responsible for most of the replicative synthesis in bacteria; Pol III exhibits 3'-5' exonuclease proofreading activity. The beta chain is required for initiation of replication as well as for processivity of DNA replication.</text>
</comment>
<dbReference type="PIRSF" id="PIRSF000804">
    <property type="entry name" value="DNA_pol_III_b"/>
    <property type="match status" value="1"/>
</dbReference>
<dbReference type="Proteomes" id="UP000233387">
    <property type="component" value="Unassembled WGS sequence"/>
</dbReference>
<dbReference type="Pfam" id="PF02768">
    <property type="entry name" value="DNA_pol3_beta_3"/>
    <property type="match status" value="1"/>
</dbReference>
<dbReference type="InterPro" id="IPR001001">
    <property type="entry name" value="DNA_polIII_beta"/>
</dbReference>
<dbReference type="InterPro" id="IPR022634">
    <property type="entry name" value="DNA_polIII_beta_N"/>
</dbReference>
<evidence type="ECO:0000313" key="14">
    <source>
        <dbReference type="EMBL" id="PKQ68017.1"/>
    </source>
</evidence>
<dbReference type="InterPro" id="IPR046938">
    <property type="entry name" value="DNA_clamp_sf"/>
</dbReference>
<feature type="domain" description="DNA polymerase III beta sliding clamp N-terminal" evidence="11">
    <location>
        <begin position="9"/>
        <end position="127"/>
    </location>
</feature>
<dbReference type="SUPFAM" id="SSF55979">
    <property type="entry name" value="DNA clamp"/>
    <property type="match status" value="3"/>
</dbReference>
<protein>
    <recommendedName>
        <fullName evidence="3 10">Beta sliding clamp</fullName>
    </recommendedName>
</protein>
<dbReference type="AlphaFoldDB" id="A0A2N3ICI9"/>
<dbReference type="PANTHER" id="PTHR30478">
    <property type="entry name" value="DNA POLYMERASE III SUBUNIT BETA"/>
    <property type="match status" value="1"/>
</dbReference>
<evidence type="ECO:0000256" key="2">
    <source>
        <dbReference type="ARBA" id="ARBA00010752"/>
    </source>
</evidence>
<dbReference type="InterPro" id="IPR022637">
    <property type="entry name" value="DNA_polIII_beta_cen"/>
</dbReference>
<dbReference type="GO" id="GO:0009360">
    <property type="term" value="C:DNA polymerase III complex"/>
    <property type="evidence" value="ECO:0007669"/>
    <property type="project" value="InterPro"/>
</dbReference>
<dbReference type="Gene3D" id="3.70.10.10">
    <property type="match status" value="1"/>
</dbReference>
<dbReference type="Pfam" id="PF02767">
    <property type="entry name" value="DNA_pol3_beta_2"/>
    <property type="match status" value="1"/>
</dbReference>
<dbReference type="CDD" id="cd00140">
    <property type="entry name" value="beta_clamp"/>
    <property type="match status" value="1"/>
</dbReference>
<evidence type="ECO:0000256" key="5">
    <source>
        <dbReference type="ARBA" id="ARBA00022679"/>
    </source>
</evidence>
<dbReference type="PANTHER" id="PTHR30478:SF0">
    <property type="entry name" value="BETA SLIDING CLAMP"/>
    <property type="match status" value="1"/>
</dbReference>
<evidence type="ECO:0000256" key="1">
    <source>
        <dbReference type="ARBA" id="ARBA00004496"/>
    </source>
</evidence>
<evidence type="ECO:0000256" key="8">
    <source>
        <dbReference type="ARBA" id="ARBA00022932"/>
    </source>
</evidence>
<name>A0A2N3ICI9_9BACT</name>
<comment type="subcellular location">
    <subcellularLocation>
        <location evidence="1 10">Cytoplasm</location>
    </subcellularLocation>
</comment>
<dbReference type="GO" id="GO:0006271">
    <property type="term" value="P:DNA strand elongation involved in DNA replication"/>
    <property type="evidence" value="ECO:0007669"/>
    <property type="project" value="TreeGrafter"/>
</dbReference>
<dbReference type="GO" id="GO:0005737">
    <property type="term" value="C:cytoplasm"/>
    <property type="evidence" value="ECO:0007669"/>
    <property type="project" value="UniProtKB-SubCell"/>
</dbReference>
<keyword evidence="5 10" id="KW-0808">Transferase</keyword>
<dbReference type="GO" id="GO:0003887">
    <property type="term" value="F:DNA-directed DNA polymerase activity"/>
    <property type="evidence" value="ECO:0007669"/>
    <property type="project" value="UniProtKB-UniRule"/>
</dbReference>
<evidence type="ECO:0000259" key="11">
    <source>
        <dbReference type="Pfam" id="PF00712"/>
    </source>
</evidence>
<keyword evidence="6 10" id="KW-0548">Nucleotidyltransferase</keyword>
<comment type="caution">
    <text evidence="14">The sequence shown here is derived from an EMBL/GenBank/DDBJ whole genome shotgun (WGS) entry which is preliminary data.</text>
</comment>
<evidence type="ECO:0000256" key="10">
    <source>
        <dbReference type="PIRNR" id="PIRNR000804"/>
    </source>
</evidence>
<dbReference type="InterPro" id="IPR022635">
    <property type="entry name" value="DNA_polIII_beta_C"/>
</dbReference>
<dbReference type="GO" id="GO:0003677">
    <property type="term" value="F:DNA binding"/>
    <property type="evidence" value="ECO:0007669"/>
    <property type="project" value="UniProtKB-UniRule"/>
</dbReference>
<evidence type="ECO:0000256" key="9">
    <source>
        <dbReference type="ARBA" id="ARBA00023125"/>
    </source>
</evidence>
<keyword evidence="8 10" id="KW-0239">DNA-directed DNA polymerase</keyword>
<gene>
    <name evidence="14" type="ORF">Rain11_1828</name>
</gene>